<evidence type="ECO:0000256" key="1">
    <source>
        <dbReference type="SAM" id="MobiDB-lite"/>
    </source>
</evidence>
<dbReference type="AlphaFoldDB" id="A0A0F6TDT7"/>
<evidence type="ECO:0000313" key="3">
    <source>
        <dbReference type="EMBL" id="VEH06438.1"/>
    </source>
</evidence>
<name>A0A0F6TDT7_9CORY</name>
<gene>
    <name evidence="3" type="ORF">NCTC949_01122</name>
    <name evidence="2" type="ORF">UL82_08910</name>
</gene>
<feature type="region of interest" description="Disordered" evidence="1">
    <location>
        <begin position="40"/>
        <end position="62"/>
    </location>
</feature>
<proteinExistence type="predicted"/>
<organism evidence="2 4">
    <name type="scientific">Corynebacterium kutscheri</name>
    <dbReference type="NCBI Taxonomy" id="35755"/>
    <lineage>
        <taxon>Bacteria</taxon>
        <taxon>Bacillati</taxon>
        <taxon>Actinomycetota</taxon>
        <taxon>Actinomycetes</taxon>
        <taxon>Mycobacteriales</taxon>
        <taxon>Corynebacteriaceae</taxon>
        <taxon>Corynebacterium</taxon>
    </lineage>
</organism>
<feature type="compositionally biased region" description="Basic and acidic residues" evidence="1">
    <location>
        <begin position="40"/>
        <end position="50"/>
    </location>
</feature>
<reference evidence="3 5" key="2">
    <citation type="submission" date="2018-12" db="EMBL/GenBank/DDBJ databases">
        <authorList>
            <consortium name="Pathogen Informatics"/>
        </authorList>
    </citation>
    <scope>NUCLEOTIDE SEQUENCE [LARGE SCALE GENOMIC DNA]</scope>
    <source>
        <strain evidence="3 5">NCTC949</strain>
    </source>
</reference>
<keyword evidence="4" id="KW-1185">Reference proteome</keyword>
<sequence>MTTITILLAAGVSLVSCAEDIEENDKNVGQFIGDLEEIEKANAEKEHTDDPPTTLGSTPIPPLPIAKALGFKTEG</sequence>
<dbReference type="EMBL" id="LR134377">
    <property type="protein sequence ID" value="VEH06438.1"/>
    <property type="molecule type" value="Genomic_DNA"/>
</dbReference>
<accession>A0A0F6TDT7</accession>
<reference evidence="2 4" key="1">
    <citation type="journal article" date="2015" name="Genome Announc.">
        <title>Complete Genome Sequence of Corynebacterium kutscheri DSM 20755, a Corynebacterial Type Strain with Remarkably Low G+C Content of Chromosomal DNA.</title>
        <authorList>
            <person name="Ruckert C."/>
            <person name="Albersmeier A."/>
            <person name="Winkler A."/>
            <person name="Tauch A."/>
        </authorList>
    </citation>
    <scope>NUCLEOTIDE SEQUENCE [LARGE SCALE GENOMIC DNA]</scope>
    <source>
        <strain evidence="2 4">DSM 20755</strain>
    </source>
</reference>
<dbReference type="Proteomes" id="UP000271380">
    <property type="component" value="Chromosome"/>
</dbReference>
<dbReference type="Proteomes" id="UP000033457">
    <property type="component" value="Chromosome"/>
</dbReference>
<protein>
    <submittedName>
        <fullName evidence="2">Uncharacterized protein</fullName>
    </submittedName>
</protein>
<evidence type="ECO:0000313" key="4">
    <source>
        <dbReference type="Proteomes" id="UP000033457"/>
    </source>
</evidence>
<evidence type="ECO:0000313" key="2">
    <source>
        <dbReference type="EMBL" id="AKE41929.1"/>
    </source>
</evidence>
<dbReference type="HOGENOM" id="CLU_2664885_0_0_11"/>
<dbReference type="KEGG" id="cku:UL82_08910"/>
<evidence type="ECO:0000313" key="5">
    <source>
        <dbReference type="Proteomes" id="UP000271380"/>
    </source>
</evidence>
<dbReference type="EMBL" id="CP011312">
    <property type="protein sequence ID" value="AKE41929.1"/>
    <property type="molecule type" value="Genomic_DNA"/>
</dbReference>